<feature type="region of interest" description="Disordered" evidence="1">
    <location>
        <begin position="200"/>
        <end position="219"/>
    </location>
</feature>
<keyword evidence="3" id="KW-1185">Reference proteome</keyword>
<dbReference type="Proteomes" id="UP001454036">
    <property type="component" value="Unassembled WGS sequence"/>
</dbReference>
<gene>
    <name evidence="2" type="ORF">LIER_23749</name>
</gene>
<evidence type="ECO:0000313" key="2">
    <source>
        <dbReference type="EMBL" id="GAA0169219.1"/>
    </source>
</evidence>
<dbReference type="PANTHER" id="PTHR31286:SF165">
    <property type="entry name" value="DUF4283 DOMAIN-CONTAINING PROTEIN"/>
    <property type="match status" value="1"/>
</dbReference>
<accession>A0AAV3QYP3</accession>
<organism evidence="2 3">
    <name type="scientific">Lithospermum erythrorhizon</name>
    <name type="common">Purple gromwell</name>
    <name type="synonym">Lithospermum officinale var. erythrorhizon</name>
    <dbReference type="NCBI Taxonomy" id="34254"/>
    <lineage>
        <taxon>Eukaryota</taxon>
        <taxon>Viridiplantae</taxon>
        <taxon>Streptophyta</taxon>
        <taxon>Embryophyta</taxon>
        <taxon>Tracheophyta</taxon>
        <taxon>Spermatophyta</taxon>
        <taxon>Magnoliopsida</taxon>
        <taxon>eudicotyledons</taxon>
        <taxon>Gunneridae</taxon>
        <taxon>Pentapetalae</taxon>
        <taxon>asterids</taxon>
        <taxon>lamiids</taxon>
        <taxon>Boraginales</taxon>
        <taxon>Boraginaceae</taxon>
        <taxon>Boraginoideae</taxon>
        <taxon>Lithospermeae</taxon>
        <taxon>Lithospermum</taxon>
    </lineage>
</organism>
<feature type="compositionally biased region" description="Basic and acidic residues" evidence="1">
    <location>
        <begin position="149"/>
        <end position="159"/>
    </location>
</feature>
<feature type="region of interest" description="Disordered" evidence="1">
    <location>
        <begin position="125"/>
        <end position="161"/>
    </location>
</feature>
<dbReference type="InterPro" id="IPR040256">
    <property type="entry name" value="At4g02000-like"/>
</dbReference>
<dbReference type="EMBL" id="BAABME010006758">
    <property type="protein sequence ID" value="GAA0169219.1"/>
    <property type="molecule type" value="Genomic_DNA"/>
</dbReference>
<dbReference type="PANTHER" id="PTHR31286">
    <property type="entry name" value="GLYCINE-RICH CELL WALL STRUCTURAL PROTEIN 1.8-LIKE"/>
    <property type="match status" value="1"/>
</dbReference>
<evidence type="ECO:0000256" key="1">
    <source>
        <dbReference type="SAM" id="MobiDB-lite"/>
    </source>
</evidence>
<protein>
    <submittedName>
        <fullName evidence="2">Uncharacterized protein</fullName>
    </submittedName>
</protein>
<reference evidence="2 3" key="1">
    <citation type="submission" date="2024-01" db="EMBL/GenBank/DDBJ databases">
        <title>The complete chloroplast genome sequence of Lithospermum erythrorhizon: insights into the phylogenetic relationship among Boraginaceae species and the maternal lineages of purple gromwells.</title>
        <authorList>
            <person name="Okada T."/>
            <person name="Watanabe K."/>
        </authorList>
    </citation>
    <scope>NUCLEOTIDE SEQUENCE [LARGE SCALE GENOMIC DNA]</scope>
</reference>
<dbReference type="AlphaFoldDB" id="A0AAV3QYP3"/>
<proteinExistence type="predicted"/>
<evidence type="ECO:0000313" key="3">
    <source>
        <dbReference type="Proteomes" id="UP001454036"/>
    </source>
</evidence>
<comment type="caution">
    <text evidence="2">The sequence shown here is derived from an EMBL/GenBank/DDBJ whole genome shotgun (WGS) entry which is preliminary data.</text>
</comment>
<sequence length="324" mass="36469">MKHVLVGKFCHGRPTIAIIMESFIALKLKGVASVCVELDVSKPLVDKVWVSFEDDDYSDDNEGFWQRVDYDEIPQYYSKCFHMGHSVETCKRDFEKERMQAEKGKMEIGAKPAYVKRRNYRRVYNPKAAQPSKIPKPDDSIASTSVLIPEKKDDPEKFPKPTVRRGQVIKKWMEKLNQKKTAAEEVVLTKNTFASLSVDQGEIQPEPNESVSAGDPMDKNNDVSLLSDSAEIEDNRVDVNGSEVNQCGEIVDQFGDTMTEIAAIDLEEINVTFHVDSALSSPKDPKRFDNTCSEDVALEDHQALDDDMAVQLIDKSLGSIPYVE</sequence>
<name>A0AAV3QYP3_LITER</name>